<feature type="transmembrane region" description="Helical" evidence="1">
    <location>
        <begin position="58"/>
        <end position="80"/>
    </location>
</feature>
<dbReference type="AlphaFoldDB" id="A0A9P7UWA1"/>
<feature type="transmembrane region" description="Helical" evidence="1">
    <location>
        <begin position="148"/>
        <end position="169"/>
    </location>
</feature>
<name>A0A9P7UWA1_9AGAR</name>
<keyword evidence="1" id="KW-0812">Transmembrane</keyword>
<dbReference type="KEGG" id="more:E1B28_005915"/>
<accession>A0A9P7UWA1</accession>
<keyword evidence="3" id="KW-1185">Reference proteome</keyword>
<comment type="caution">
    <text evidence="2">The sequence shown here is derived from an EMBL/GenBank/DDBJ whole genome shotgun (WGS) entry which is preliminary data.</text>
</comment>
<organism evidence="2 3">
    <name type="scientific">Marasmius oreades</name>
    <name type="common">fairy-ring Marasmius</name>
    <dbReference type="NCBI Taxonomy" id="181124"/>
    <lineage>
        <taxon>Eukaryota</taxon>
        <taxon>Fungi</taxon>
        <taxon>Dikarya</taxon>
        <taxon>Basidiomycota</taxon>
        <taxon>Agaricomycotina</taxon>
        <taxon>Agaricomycetes</taxon>
        <taxon>Agaricomycetidae</taxon>
        <taxon>Agaricales</taxon>
        <taxon>Marasmiineae</taxon>
        <taxon>Marasmiaceae</taxon>
        <taxon>Marasmius</taxon>
    </lineage>
</organism>
<keyword evidence="1" id="KW-1133">Transmembrane helix</keyword>
<dbReference type="GeneID" id="66074991"/>
<reference evidence="2" key="1">
    <citation type="journal article" date="2021" name="Genome Biol. Evol.">
        <title>The assembled and annotated genome of the fairy-ring fungus Marasmius oreades.</title>
        <authorList>
            <person name="Hiltunen M."/>
            <person name="Ament-Velasquez S.L."/>
            <person name="Johannesson H."/>
        </authorList>
    </citation>
    <scope>NUCLEOTIDE SEQUENCE</scope>
    <source>
        <strain evidence="2">03SP1</strain>
    </source>
</reference>
<dbReference type="RefSeq" id="XP_043011604.1">
    <property type="nucleotide sequence ID" value="XM_043150516.1"/>
</dbReference>
<gene>
    <name evidence="2" type="ORF">E1B28_005915</name>
</gene>
<evidence type="ECO:0000313" key="2">
    <source>
        <dbReference type="EMBL" id="KAG7095134.1"/>
    </source>
</evidence>
<evidence type="ECO:0000313" key="3">
    <source>
        <dbReference type="Proteomes" id="UP001049176"/>
    </source>
</evidence>
<dbReference type="OrthoDB" id="3239304at2759"/>
<evidence type="ECO:0008006" key="4">
    <source>
        <dbReference type="Google" id="ProtNLM"/>
    </source>
</evidence>
<proteinExistence type="predicted"/>
<feature type="transmembrane region" description="Helical" evidence="1">
    <location>
        <begin position="17"/>
        <end position="38"/>
    </location>
</feature>
<protein>
    <recommendedName>
        <fullName evidence="4">Tetraspanin</fullName>
    </recommendedName>
</protein>
<feature type="transmembrane region" description="Helical" evidence="1">
    <location>
        <begin position="87"/>
        <end position="112"/>
    </location>
</feature>
<evidence type="ECO:0000256" key="1">
    <source>
        <dbReference type="SAM" id="Phobius"/>
    </source>
</evidence>
<keyword evidence="1" id="KW-0472">Membrane</keyword>
<dbReference type="Proteomes" id="UP001049176">
    <property type="component" value="Chromosome 3"/>
</dbReference>
<dbReference type="EMBL" id="CM032183">
    <property type="protein sequence ID" value="KAG7095134.1"/>
    <property type="molecule type" value="Genomic_DNA"/>
</dbReference>
<sequence>MFALLPKTFCGFLPLRYGVFALSMMMMSGAIIVTITAWAQVMQLAAHPVPLSDETALFFHSIIFTLLAMFGVLGIVAALLKKRPVLILFLALLVLHLFVGICAGAFVLSVLFRGNPPEAVKRCLNGAKDSLTNTVCANGIAIQKPVAVILYIASWLLETYTAMMIYSFVRQLAQESDQAPEIDGAPASVDEMRMPYKPSHSANNSITISNISQPAPGMNIGYAFTTVEPNFGDVSNRPMRTPRTYNYV</sequence>